<evidence type="ECO:0000256" key="3">
    <source>
        <dbReference type="SAM" id="SignalP"/>
    </source>
</evidence>
<dbReference type="PANTHER" id="PTHR34730">
    <property type="entry name" value="UNNAMED PRODUCT"/>
    <property type="match status" value="1"/>
</dbReference>
<sequence>MISFRRTPLPCLARLLFLTCSTLSSVASTVDVPFATRETVSNDAKRSRNVPKITDADAPPDCSPSSSSSSTSSRYHALMCWLWNARVTLPQEEFQEEIFTITITDMTCTNFQISHLASSYTLPPSSPHTLTSSALSHPNPTITLQSSLSSTCSGQYHVNSLMSGTVSSTVASSNDKSMHLVVDVAAAPLRDHDEQRRSERNHTSSDDNDEEGELPFPTLATLTTCQTTFLVTDLQFTGGISSKIIELFSGVISNMVTEALNQHVCEVIKKEVEGGLETGMHLVGQYLAKLIYGDGATLEDRAVRTVERRMGEETDGDGFAWMENKAIKPIAVRWDRDMPLLKRIVSGANNFISTHLNQGILLNILQKLSTWQSSYVDCQDCGFFFKGFNGLVKSLTHGSGSLGITIPESMLNFHHNHTFAIPNYGNVTIAARRLKIGGLDNLTSFQFFEPSGDSMLASGISSDTGFNVSILLDLTVKPANEGSFRGDLLNESFEVTFNASNVNFTSESVVEVDAEIYRKLTIGSFIFGSYTMFDSNRNLLHCVLEALTSVVFTNLHARMNLNDMHVVPVLSSLEDDSLEDDIDKLINNVMQMLLLQYPATVTESLAALVHAPVRSTINEALANYIDDSKKYPLHCVNVDIPDKRIAQPLEFDTNGAIVFFNEMVNKDSTIVAINTFIECVQEVMTSANLFSGHFFNVSIGEYNLVFHDLQLENINSVYELGLLRPDMDHFHLSNHIGYGKCDKDGDMTSASFGVNILHDNRGSMGNVIVHTKMTNLKLNAGTELKFDMNWLPQLKVSDLLSHAQCISIPATELSFYGFNASFDMLEVNIDVAVVDGETPKTFTFVTHNSKEFASTMSALLTEGAALLEKKMIKSSNSLLEQGSLICTTPANPQRAHVSKRSTAAAGLWTFLILVAFVVGNAWLFMRGFRNHEVKETEAAGAVPQSTATNERDAGEQQNEPEFTSMTEPLLDDDGLDEVLEVESPPRKFPFASSSSLMFHQSIPPVLKFGFPVILALGLVLFVFSNISIGASVDLIVSKASGQQVSSAINIYSFSLGSTMTEMFEAGVYLLMLLILFCSGVWPYVKLLLLLFAWIASTRRLPPVRREQILYLLDSLGKFSLIDAYVLVLMMVAFRYELDVANAGALNVYVTPKFGFYSFLFATIMSLVSGHVMLFFHRRTLVPRIPVYSGRHESLSRHIFEDKHGRGLVKLTKRFRRTIVITVLVTFILICVGVNLKCFHFTFNGLAGTALGQSRIREFSLVSIGNHIPQSVQDPSSFGIHWIQTCYFFFALVMPLVCLLSLFVLFVYPLTIKQQQKVFVLAEVTNAWSAIEVFVIAIVASLVEIAPFSDSMVGKHCSLLNQILSGWSGGNGDELHHCFGVKSSLDGSSAVLIIGVTLNSLLVSTLHRFAHHAMWERIEREDRPGACEDEAKTVRECCLAHTFVSKLRKTPRFGTFMFDDVSFGPHSEYEIDFNEIVAENEEPDSANFWSEWRKIVSVI</sequence>
<feature type="transmembrane region" description="Helical" evidence="2">
    <location>
        <begin position="1067"/>
        <end position="1096"/>
    </location>
</feature>
<feature type="transmembrane region" description="Helical" evidence="2">
    <location>
        <begin position="1108"/>
        <end position="1133"/>
    </location>
</feature>
<keyword evidence="2" id="KW-1133">Transmembrane helix</keyword>
<evidence type="ECO:0000313" key="4">
    <source>
        <dbReference type="EMBL" id="KAL3790089.1"/>
    </source>
</evidence>
<organism evidence="4 5">
    <name type="scientific">Cyclotella cryptica</name>
    <dbReference type="NCBI Taxonomy" id="29204"/>
    <lineage>
        <taxon>Eukaryota</taxon>
        <taxon>Sar</taxon>
        <taxon>Stramenopiles</taxon>
        <taxon>Ochrophyta</taxon>
        <taxon>Bacillariophyta</taxon>
        <taxon>Coscinodiscophyceae</taxon>
        <taxon>Thalassiosirophycidae</taxon>
        <taxon>Stephanodiscales</taxon>
        <taxon>Stephanodiscaceae</taxon>
        <taxon>Cyclotella</taxon>
    </lineage>
</organism>
<feature type="transmembrane region" description="Helical" evidence="2">
    <location>
        <begin position="1319"/>
        <end position="1342"/>
    </location>
</feature>
<keyword evidence="2" id="KW-0472">Membrane</keyword>
<evidence type="ECO:0008006" key="6">
    <source>
        <dbReference type="Google" id="ProtNLM"/>
    </source>
</evidence>
<name>A0ABD3PPK2_9STRA</name>
<proteinExistence type="predicted"/>
<keyword evidence="2" id="KW-0812">Transmembrane</keyword>
<gene>
    <name evidence="4" type="ORF">HJC23_013600</name>
</gene>
<feature type="region of interest" description="Disordered" evidence="1">
    <location>
        <begin position="186"/>
        <end position="215"/>
    </location>
</feature>
<evidence type="ECO:0000313" key="5">
    <source>
        <dbReference type="Proteomes" id="UP001516023"/>
    </source>
</evidence>
<dbReference type="Proteomes" id="UP001516023">
    <property type="component" value="Unassembled WGS sequence"/>
</dbReference>
<evidence type="ECO:0000256" key="1">
    <source>
        <dbReference type="SAM" id="MobiDB-lite"/>
    </source>
</evidence>
<keyword evidence="5" id="KW-1185">Reference proteome</keyword>
<feature type="compositionally biased region" description="Polar residues" evidence="1">
    <location>
        <begin position="955"/>
        <end position="966"/>
    </location>
</feature>
<feature type="compositionally biased region" description="Basic and acidic residues" evidence="1">
    <location>
        <begin position="189"/>
        <end position="205"/>
    </location>
</feature>
<feature type="signal peptide" evidence="3">
    <location>
        <begin position="1"/>
        <end position="27"/>
    </location>
</feature>
<feature type="transmembrane region" description="Helical" evidence="2">
    <location>
        <begin position="1005"/>
        <end position="1028"/>
    </location>
</feature>
<feature type="transmembrane region" description="Helical" evidence="2">
    <location>
        <begin position="905"/>
        <end position="925"/>
    </location>
</feature>
<feature type="region of interest" description="Disordered" evidence="1">
    <location>
        <begin position="40"/>
        <end position="71"/>
    </location>
</feature>
<dbReference type="PANTHER" id="PTHR34730:SF1">
    <property type="entry name" value="PARAQUAT-INDUCIBLE PROTEIN A"/>
    <property type="match status" value="1"/>
</dbReference>
<feature type="transmembrane region" description="Helical" evidence="2">
    <location>
        <begin position="1286"/>
        <end position="1307"/>
    </location>
</feature>
<reference evidence="4 5" key="1">
    <citation type="journal article" date="2020" name="G3 (Bethesda)">
        <title>Improved Reference Genome for Cyclotella cryptica CCMP332, a Model for Cell Wall Morphogenesis, Salinity Adaptation, and Lipid Production in Diatoms (Bacillariophyta).</title>
        <authorList>
            <person name="Roberts W.R."/>
            <person name="Downey K.M."/>
            <person name="Ruck E.C."/>
            <person name="Traller J.C."/>
            <person name="Alverson A.J."/>
        </authorList>
    </citation>
    <scope>NUCLEOTIDE SEQUENCE [LARGE SCALE GENOMIC DNA]</scope>
    <source>
        <strain evidence="4 5">CCMP332</strain>
    </source>
</reference>
<evidence type="ECO:0000256" key="2">
    <source>
        <dbReference type="SAM" id="Phobius"/>
    </source>
</evidence>
<dbReference type="InterPro" id="IPR007498">
    <property type="entry name" value="PqiA-like"/>
</dbReference>
<protein>
    <recommendedName>
        <fullName evidence="6">Transmembrane protein</fullName>
    </recommendedName>
</protein>
<feature type="chain" id="PRO_5044869456" description="Transmembrane protein" evidence="3">
    <location>
        <begin position="28"/>
        <end position="1498"/>
    </location>
</feature>
<feature type="transmembrane region" description="Helical" evidence="2">
    <location>
        <begin position="1153"/>
        <end position="1175"/>
    </location>
</feature>
<feature type="transmembrane region" description="Helical" evidence="2">
    <location>
        <begin position="1389"/>
        <end position="1409"/>
    </location>
</feature>
<accession>A0ABD3PPK2</accession>
<dbReference type="EMBL" id="JABMIG020000133">
    <property type="protein sequence ID" value="KAL3790089.1"/>
    <property type="molecule type" value="Genomic_DNA"/>
</dbReference>
<feature type="region of interest" description="Disordered" evidence="1">
    <location>
        <begin position="936"/>
        <end position="967"/>
    </location>
</feature>
<dbReference type="Pfam" id="PF04403">
    <property type="entry name" value="PqiA"/>
    <property type="match status" value="2"/>
</dbReference>
<dbReference type="Gene3D" id="3.15.10.10">
    <property type="entry name" value="Bactericidal permeability-increasing protein, domain 1"/>
    <property type="match status" value="1"/>
</dbReference>
<feature type="transmembrane region" description="Helical" evidence="2">
    <location>
        <begin position="1217"/>
        <end position="1235"/>
    </location>
</feature>
<keyword evidence="3" id="KW-0732">Signal</keyword>
<comment type="caution">
    <text evidence="4">The sequence shown here is derived from an EMBL/GenBank/DDBJ whole genome shotgun (WGS) entry which is preliminary data.</text>
</comment>